<organism evidence="5 6">
    <name type="scientific">Magnaporthiopsis poae (strain ATCC 64411 / 73-15)</name>
    <name type="common">Kentucky bluegrass fungus</name>
    <name type="synonym">Magnaporthe poae</name>
    <dbReference type="NCBI Taxonomy" id="644358"/>
    <lineage>
        <taxon>Eukaryota</taxon>
        <taxon>Fungi</taxon>
        <taxon>Dikarya</taxon>
        <taxon>Ascomycota</taxon>
        <taxon>Pezizomycotina</taxon>
        <taxon>Sordariomycetes</taxon>
        <taxon>Sordariomycetidae</taxon>
        <taxon>Magnaporthales</taxon>
        <taxon>Magnaporthaceae</taxon>
        <taxon>Magnaporthiopsis</taxon>
    </lineage>
</organism>
<dbReference type="PANTHER" id="PTHR24198:SF165">
    <property type="entry name" value="ANKYRIN REPEAT-CONTAINING PROTEIN-RELATED"/>
    <property type="match status" value="1"/>
</dbReference>
<dbReference type="VEuPathDB" id="FungiDB:MAPG_05668"/>
<feature type="repeat" description="ANK" evidence="3">
    <location>
        <begin position="6"/>
        <end position="38"/>
    </location>
</feature>
<dbReference type="InterPro" id="IPR036770">
    <property type="entry name" value="Ankyrin_rpt-contain_sf"/>
</dbReference>
<dbReference type="OrthoDB" id="20872at2759"/>
<dbReference type="SMART" id="SM00248">
    <property type="entry name" value="ANK"/>
    <property type="match status" value="3"/>
</dbReference>
<dbReference type="PRINTS" id="PR01415">
    <property type="entry name" value="ANKYRIN"/>
</dbReference>
<dbReference type="PANTHER" id="PTHR24198">
    <property type="entry name" value="ANKYRIN REPEAT AND PROTEIN KINASE DOMAIN-CONTAINING PROTEIN"/>
    <property type="match status" value="1"/>
</dbReference>
<proteinExistence type="predicted"/>
<gene>
    <name evidence="4" type="ORF">MAPG_05668</name>
</gene>
<evidence type="ECO:0000256" key="1">
    <source>
        <dbReference type="ARBA" id="ARBA00022737"/>
    </source>
</evidence>
<dbReference type="PROSITE" id="PS50297">
    <property type="entry name" value="ANK_REP_REGION"/>
    <property type="match status" value="2"/>
</dbReference>
<dbReference type="PROSITE" id="PS50088">
    <property type="entry name" value="ANK_REPEAT"/>
    <property type="match status" value="2"/>
</dbReference>
<dbReference type="EMBL" id="GL876969">
    <property type="protein sequence ID" value="KLU86656.1"/>
    <property type="molecule type" value="Genomic_DNA"/>
</dbReference>
<reference evidence="5" key="4">
    <citation type="journal article" date="2015" name="G3 (Bethesda)">
        <title>Genome sequences of three phytopathogenic species of the Magnaporthaceae family of fungi.</title>
        <authorList>
            <person name="Okagaki L.H."/>
            <person name="Nunes C.C."/>
            <person name="Sailsbery J."/>
            <person name="Clay B."/>
            <person name="Brown D."/>
            <person name="John T."/>
            <person name="Oh Y."/>
            <person name="Young N."/>
            <person name="Fitzgerald M."/>
            <person name="Haas B.J."/>
            <person name="Zeng Q."/>
            <person name="Young S."/>
            <person name="Adiconis X."/>
            <person name="Fan L."/>
            <person name="Levin J.Z."/>
            <person name="Mitchell T.K."/>
            <person name="Okubara P.A."/>
            <person name="Farman M.L."/>
            <person name="Kohn L.M."/>
            <person name="Birren B."/>
            <person name="Ma L.-J."/>
            <person name="Dean R.A."/>
        </authorList>
    </citation>
    <scope>NUCLEOTIDE SEQUENCE</scope>
    <source>
        <strain evidence="5">ATCC 64411 / 73-15</strain>
    </source>
</reference>
<name>A0A0C4E004_MAGP6</name>
<feature type="repeat" description="ANK" evidence="3">
    <location>
        <begin position="39"/>
        <end position="71"/>
    </location>
</feature>
<accession>A0A0C4E004</accession>
<reference evidence="4" key="1">
    <citation type="submission" date="2010-05" db="EMBL/GenBank/DDBJ databases">
        <title>The Genome Sequence of Magnaporthe poae strain ATCC 64411.</title>
        <authorList>
            <consortium name="The Broad Institute Genome Sequencing Platform"/>
            <consortium name="Broad Institute Genome Sequencing Center for Infectious Disease"/>
            <person name="Ma L.-J."/>
            <person name="Dead R."/>
            <person name="Young S."/>
            <person name="Zeng Q."/>
            <person name="Koehrsen M."/>
            <person name="Alvarado L."/>
            <person name="Berlin A."/>
            <person name="Chapman S.B."/>
            <person name="Chen Z."/>
            <person name="Freedman E."/>
            <person name="Gellesch M."/>
            <person name="Goldberg J."/>
            <person name="Griggs A."/>
            <person name="Gujja S."/>
            <person name="Heilman E.R."/>
            <person name="Heiman D."/>
            <person name="Hepburn T."/>
            <person name="Howarth C."/>
            <person name="Jen D."/>
            <person name="Larson L."/>
            <person name="Mehta T."/>
            <person name="Neiman D."/>
            <person name="Pearson M."/>
            <person name="Roberts A."/>
            <person name="Saif S."/>
            <person name="Shea T."/>
            <person name="Shenoy N."/>
            <person name="Sisk P."/>
            <person name="Stolte C."/>
            <person name="Sykes S."/>
            <person name="Walk T."/>
            <person name="White J."/>
            <person name="Yandava C."/>
            <person name="Haas B."/>
            <person name="Nusbaum C."/>
            <person name="Birren B."/>
        </authorList>
    </citation>
    <scope>NUCLEOTIDE SEQUENCE</scope>
    <source>
        <strain evidence="4">ATCC 64411</strain>
    </source>
</reference>
<dbReference type="InterPro" id="IPR002110">
    <property type="entry name" value="Ankyrin_rpt"/>
</dbReference>
<protein>
    <submittedName>
        <fullName evidence="4 5">Uncharacterized protein</fullName>
    </submittedName>
</protein>
<dbReference type="Gene3D" id="1.25.40.20">
    <property type="entry name" value="Ankyrin repeat-containing domain"/>
    <property type="match status" value="2"/>
</dbReference>
<evidence type="ECO:0000313" key="4">
    <source>
        <dbReference type="EMBL" id="KLU86656.1"/>
    </source>
</evidence>
<keyword evidence="1" id="KW-0677">Repeat</keyword>
<evidence type="ECO:0000313" key="6">
    <source>
        <dbReference type="Proteomes" id="UP000011715"/>
    </source>
</evidence>
<dbReference type="EnsemblFungi" id="MAPG_05668T0">
    <property type="protein sequence ID" value="MAPG_05668T0"/>
    <property type="gene ID" value="MAPG_05668"/>
</dbReference>
<dbReference type="SUPFAM" id="SSF48403">
    <property type="entry name" value="Ankyrin repeat"/>
    <property type="match status" value="1"/>
</dbReference>
<dbReference type="EMBL" id="ADBL01001357">
    <property type="status" value="NOT_ANNOTATED_CDS"/>
    <property type="molecule type" value="Genomic_DNA"/>
</dbReference>
<keyword evidence="6" id="KW-1185">Reference proteome</keyword>
<dbReference type="STRING" id="644358.A0A0C4E004"/>
<reference evidence="4" key="3">
    <citation type="submission" date="2011-03" db="EMBL/GenBank/DDBJ databases">
        <title>Annotation of Magnaporthe poae ATCC 64411.</title>
        <authorList>
            <person name="Ma L.-J."/>
            <person name="Dead R."/>
            <person name="Young S.K."/>
            <person name="Zeng Q."/>
            <person name="Gargeya S."/>
            <person name="Fitzgerald M."/>
            <person name="Haas B."/>
            <person name="Abouelleil A."/>
            <person name="Alvarado L."/>
            <person name="Arachchi H.M."/>
            <person name="Berlin A."/>
            <person name="Brown A."/>
            <person name="Chapman S.B."/>
            <person name="Chen Z."/>
            <person name="Dunbar C."/>
            <person name="Freedman E."/>
            <person name="Gearin G."/>
            <person name="Gellesch M."/>
            <person name="Goldberg J."/>
            <person name="Griggs A."/>
            <person name="Gujja S."/>
            <person name="Heiman D."/>
            <person name="Howarth C."/>
            <person name="Larson L."/>
            <person name="Lui A."/>
            <person name="MacDonald P.J.P."/>
            <person name="Mehta T."/>
            <person name="Montmayeur A."/>
            <person name="Murphy C."/>
            <person name="Neiman D."/>
            <person name="Pearson M."/>
            <person name="Priest M."/>
            <person name="Roberts A."/>
            <person name="Saif S."/>
            <person name="Shea T."/>
            <person name="Shenoy N."/>
            <person name="Sisk P."/>
            <person name="Stolte C."/>
            <person name="Sykes S."/>
            <person name="Yandava C."/>
            <person name="Wortman J."/>
            <person name="Nusbaum C."/>
            <person name="Birren B."/>
        </authorList>
    </citation>
    <scope>NUCLEOTIDE SEQUENCE</scope>
    <source>
        <strain evidence="4">ATCC 64411</strain>
    </source>
</reference>
<sequence length="416" mass="45632">MADGKNGQTPLHLAAANGRKDTVRLLLNRGASMAAKERASRMPLHLAAANGHEDVTRLLLEAGADMAARRKTKLTPLDLAAENEHDDTARLLRGWVAERDDNINPVEGGMLAPRSMALSVMRKQAIPSLVRFTEGSRTRIGILNYVVGKRKALVEEIVGAAVEDMRQAVDRGEAPVIKPTMRAALELAARIAETRSPDLIGALLKVAVSFIEAAAGKQRPSFEEVIGDFTNQFELSTTPRRKDARTLTHLIILVLKRALQKRPEVVKTVNFLVQIIRDTVRDKTFRDAVLCGRWLATLAPSGCPVRFRQAALCTGTRLLGVKNRGAETEPYEKTIAKVLKWALGAAHAVGLLDDAAMLLVELAKEHITSGVDPAVRDKDAVLRVFLLTSYSLGFVQPDTSIREAMLRVLDEIRRMD</sequence>
<dbReference type="AlphaFoldDB" id="A0A0C4E004"/>
<keyword evidence="2 3" id="KW-0040">ANK repeat</keyword>
<dbReference type="Pfam" id="PF13637">
    <property type="entry name" value="Ank_4"/>
    <property type="match status" value="1"/>
</dbReference>
<reference evidence="6" key="2">
    <citation type="submission" date="2010-05" db="EMBL/GenBank/DDBJ databases">
        <title>The genome sequence of Magnaporthe poae strain ATCC 64411.</title>
        <authorList>
            <person name="Ma L.-J."/>
            <person name="Dead R."/>
            <person name="Young S."/>
            <person name="Zeng Q."/>
            <person name="Koehrsen M."/>
            <person name="Alvarado L."/>
            <person name="Berlin A."/>
            <person name="Chapman S.B."/>
            <person name="Chen Z."/>
            <person name="Freedman E."/>
            <person name="Gellesch M."/>
            <person name="Goldberg J."/>
            <person name="Griggs A."/>
            <person name="Gujja S."/>
            <person name="Heilman E.R."/>
            <person name="Heiman D."/>
            <person name="Hepburn T."/>
            <person name="Howarth C."/>
            <person name="Jen D."/>
            <person name="Larson L."/>
            <person name="Mehta T."/>
            <person name="Neiman D."/>
            <person name="Pearson M."/>
            <person name="Roberts A."/>
            <person name="Saif S."/>
            <person name="Shea T."/>
            <person name="Shenoy N."/>
            <person name="Sisk P."/>
            <person name="Stolte C."/>
            <person name="Sykes S."/>
            <person name="Walk T."/>
            <person name="White J."/>
            <person name="Yandava C."/>
            <person name="Haas B."/>
            <person name="Nusbaum C."/>
            <person name="Birren B."/>
        </authorList>
    </citation>
    <scope>NUCLEOTIDE SEQUENCE [LARGE SCALE GENOMIC DNA]</scope>
    <source>
        <strain evidence="6">ATCC 64411 / 73-15</strain>
    </source>
</reference>
<dbReference type="Proteomes" id="UP000011715">
    <property type="component" value="Unassembled WGS sequence"/>
</dbReference>
<evidence type="ECO:0000256" key="2">
    <source>
        <dbReference type="ARBA" id="ARBA00023043"/>
    </source>
</evidence>
<reference evidence="5" key="5">
    <citation type="submission" date="2015-06" db="UniProtKB">
        <authorList>
            <consortium name="EnsemblFungi"/>
        </authorList>
    </citation>
    <scope>IDENTIFICATION</scope>
    <source>
        <strain evidence="5">ATCC 64411</strain>
    </source>
</reference>
<dbReference type="eggNOG" id="KOG4177">
    <property type="taxonomic scope" value="Eukaryota"/>
</dbReference>
<evidence type="ECO:0000256" key="3">
    <source>
        <dbReference type="PROSITE-ProRule" id="PRU00023"/>
    </source>
</evidence>
<evidence type="ECO:0000313" key="5">
    <source>
        <dbReference type="EnsemblFungi" id="MAPG_05668T0"/>
    </source>
</evidence>